<proteinExistence type="predicted"/>
<dbReference type="EMBL" id="JACHDB010000001">
    <property type="protein sequence ID" value="MBB5434041.1"/>
    <property type="molecule type" value="Genomic_DNA"/>
</dbReference>
<feature type="domain" description="Beta-lactamase-related" evidence="4">
    <location>
        <begin position="73"/>
        <end position="402"/>
    </location>
</feature>
<dbReference type="PANTHER" id="PTHR46825">
    <property type="entry name" value="D-ALANYL-D-ALANINE-CARBOXYPEPTIDASE/ENDOPEPTIDASE AMPH"/>
    <property type="match status" value="1"/>
</dbReference>
<name>A0A7W8QPD4_9ACTN</name>
<dbReference type="Pfam" id="PF00144">
    <property type="entry name" value="Beta-lactamase"/>
    <property type="match status" value="1"/>
</dbReference>
<feature type="region of interest" description="Disordered" evidence="1">
    <location>
        <begin position="1"/>
        <end position="25"/>
    </location>
</feature>
<dbReference type="PROSITE" id="PS51318">
    <property type="entry name" value="TAT"/>
    <property type="match status" value="1"/>
</dbReference>
<feature type="transmembrane region" description="Helical" evidence="2">
    <location>
        <begin position="645"/>
        <end position="668"/>
    </location>
</feature>
<evidence type="ECO:0000313" key="5">
    <source>
        <dbReference type="EMBL" id="MBB5434041.1"/>
    </source>
</evidence>
<dbReference type="InterPro" id="IPR006311">
    <property type="entry name" value="TAT_signal"/>
</dbReference>
<keyword evidence="2" id="KW-1133">Transmembrane helix</keyword>
<feature type="compositionally biased region" description="Basic residues" evidence="1">
    <location>
        <begin position="15"/>
        <end position="24"/>
    </location>
</feature>
<dbReference type="InterPro" id="IPR012338">
    <property type="entry name" value="Beta-lactam/transpept-like"/>
</dbReference>
<accession>A0A7W8QPD4</accession>
<organism evidence="5 6">
    <name type="scientific">Nocardiopsis composta</name>
    <dbReference type="NCBI Taxonomy" id="157465"/>
    <lineage>
        <taxon>Bacteria</taxon>
        <taxon>Bacillati</taxon>
        <taxon>Actinomycetota</taxon>
        <taxon>Actinomycetes</taxon>
        <taxon>Streptosporangiales</taxon>
        <taxon>Nocardiopsidaceae</taxon>
        <taxon>Nocardiopsis</taxon>
    </lineage>
</organism>
<comment type="caution">
    <text evidence="5">The sequence shown here is derived from an EMBL/GenBank/DDBJ whole genome shotgun (WGS) entry which is preliminary data.</text>
</comment>
<feature type="transmembrane region" description="Helical" evidence="2">
    <location>
        <begin position="610"/>
        <end position="633"/>
    </location>
</feature>
<keyword evidence="2" id="KW-0472">Membrane</keyword>
<dbReference type="AlphaFoldDB" id="A0A7W8QPD4"/>
<evidence type="ECO:0000259" key="4">
    <source>
        <dbReference type="Pfam" id="PF00144"/>
    </source>
</evidence>
<dbReference type="Gene3D" id="3.40.710.10">
    <property type="entry name" value="DD-peptidase/beta-lactamase superfamily"/>
    <property type="match status" value="1"/>
</dbReference>
<dbReference type="InterPro" id="IPR001466">
    <property type="entry name" value="Beta-lactam-related"/>
</dbReference>
<keyword evidence="3" id="KW-0732">Signal</keyword>
<feature type="signal peptide" evidence="3">
    <location>
        <begin position="1"/>
        <end position="47"/>
    </location>
</feature>
<evidence type="ECO:0000313" key="6">
    <source>
        <dbReference type="Proteomes" id="UP000572635"/>
    </source>
</evidence>
<dbReference type="Proteomes" id="UP000572635">
    <property type="component" value="Unassembled WGS sequence"/>
</dbReference>
<feature type="transmembrane region" description="Helical" evidence="2">
    <location>
        <begin position="577"/>
        <end position="598"/>
    </location>
</feature>
<feature type="transmembrane region" description="Helical" evidence="2">
    <location>
        <begin position="534"/>
        <end position="556"/>
    </location>
</feature>
<keyword evidence="6" id="KW-1185">Reference proteome</keyword>
<evidence type="ECO:0000256" key="3">
    <source>
        <dbReference type="SAM" id="SignalP"/>
    </source>
</evidence>
<dbReference type="RefSeq" id="WP_312893743.1">
    <property type="nucleotide sequence ID" value="NZ_JACHDB010000001.1"/>
</dbReference>
<gene>
    <name evidence="5" type="ORF">HDA36_004125</name>
</gene>
<feature type="chain" id="PRO_5030626942" evidence="3">
    <location>
        <begin position="48"/>
        <end position="674"/>
    </location>
</feature>
<keyword evidence="2" id="KW-0812">Transmembrane</keyword>
<evidence type="ECO:0000256" key="2">
    <source>
        <dbReference type="SAM" id="Phobius"/>
    </source>
</evidence>
<dbReference type="SUPFAM" id="SSF56601">
    <property type="entry name" value="beta-lactamase/transpeptidase-like"/>
    <property type="match status" value="1"/>
</dbReference>
<protein>
    <submittedName>
        <fullName evidence="5">CubicO group peptidase (Beta-lactamase class C family)</fullName>
    </submittedName>
</protein>
<reference evidence="5 6" key="1">
    <citation type="submission" date="2020-08" db="EMBL/GenBank/DDBJ databases">
        <title>Sequencing the genomes of 1000 actinobacteria strains.</title>
        <authorList>
            <person name="Klenk H.-P."/>
        </authorList>
    </citation>
    <scope>NUCLEOTIDE SEQUENCE [LARGE SCALE GENOMIC DNA]</scope>
    <source>
        <strain evidence="5 6">DSM 44551</strain>
    </source>
</reference>
<evidence type="ECO:0000256" key="1">
    <source>
        <dbReference type="SAM" id="MobiDB-lite"/>
    </source>
</evidence>
<sequence>MNPAETTQEPPPAGRARRSGRRTALKAPAALAAAAVLAGLSTAGAGADEVHPPPTPAPATAELTGEDLDAWLDGLLPAALERTGIPGAAVSVVHGGELLTARGYGHADTGDGGGDPVPVDPEETLFRPGSVSKLFTATAVMQLVEDGKADLDTDVGEYVDFEVPSSFDEPVTLRHLLTHTPGFEERIDRMMLPEGTEPDLREHLATDPPEQVYEPGTVPAYSNYGNALAGYVVEQVSGVPFEEYVQDNVMEPAGMDSSTFAQPLPAELEDRMAKGYADDTGPAAPFEIVAGPPAGALTSSATDMARFMLAQLGETGAGPLLDPATLELMHTPALGEETLGTLAGGPRMTLGFFEEDRNGRRIIGHGGDTNYFHAHLQLYPEEGTGIFVALNGGGYGEMDSHDLRSEILNGFADRYFPAAGDERTGPQPTAAEHAAMAEGVYESSRLPHSTFMNVMGVAGGQTRVTAREDGTILVTPGPETARPAVYEEIEPWVWREAGGQRLLTMRVEDGRVQALGHSSAFSLLRVDGVRDASIALPVLGASILVLLIAAVSWPVGAVLRRRFGLPRRDRAGRTARILTRVGVVAALAATAGWTLSFLEIMGFRFVGGDVLVAILLGQLLGAAAVAPAAAVLFGDVRRRAGWKRYLGGALVLLALTGVACFAAVFNLFSFDVTY</sequence>
<dbReference type="InterPro" id="IPR050491">
    <property type="entry name" value="AmpC-like"/>
</dbReference>
<dbReference type="PANTHER" id="PTHR46825:SF9">
    <property type="entry name" value="BETA-LACTAMASE-RELATED DOMAIN-CONTAINING PROTEIN"/>
    <property type="match status" value="1"/>
</dbReference>